<accession>A0A2T3ZNJ7</accession>
<feature type="compositionally biased region" description="Low complexity" evidence="1">
    <location>
        <begin position="135"/>
        <end position="146"/>
    </location>
</feature>
<organism evidence="2 3">
    <name type="scientific">Trichoderma asperellum (strain ATCC 204424 / CBS 433.97 / NBRC 101777)</name>
    <dbReference type="NCBI Taxonomy" id="1042311"/>
    <lineage>
        <taxon>Eukaryota</taxon>
        <taxon>Fungi</taxon>
        <taxon>Dikarya</taxon>
        <taxon>Ascomycota</taxon>
        <taxon>Pezizomycotina</taxon>
        <taxon>Sordariomycetes</taxon>
        <taxon>Hypocreomycetidae</taxon>
        <taxon>Hypocreales</taxon>
        <taxon>Hypocreaceae</taxon>
        <taxon>Trichoderma</taxon>
    </lineage>
</organism>
<proteinExistence type="predicted"/>
<evidence type="ECO:0000313" key="3">
    <source>
        <dbReference type="Proteomes" id="UP000240493"/>
    </source>
</evidence>
<evidence type="ECO:0000256" key="1">
    <source>
        <dbReference type="SAM" id="MobiDB-lite"/>
    </source>
</evidence>
<keyword evidence="3" id="KW-1185">Reference proteome</keyword>
<protein>
    <submittedName>
        <fullName evidence="2">Uncharacterized protein</fullName>
    </submittedName>
</protein>
<gene>
    <name evidence="2" type="ORF">M441DRAFT_42188</name>
</gene>
<evidence type="ECO:0000313" key="2">
    <source>
        <dbReference type="EMBL" id="PTB46380.1"/>
    </source>
</evidence>
<sequence length="161" mass="17170">MGPPKLLPPSPDLPMPTPPPFLSFSASCTPSGTQQALGIEILIYKTLAADKACLHLVLAVIRRRQAPAMLSAKTNTRCLLYLGATSDLMFPINVSLAEACLPLTESLMQLATNEARASPDSPSVSPEPLRRAQNGEITSSSGPSSTESCYLYTPLRRCLGK</sequence>
<dbReference type="PROSITE" id="PS51257">
    <property type="entry name" value="PROKAR_LIPOPROTEIN"/>
    <property type="match status" value="1"/>
</dbReference>
<dbReference type="Proteomes" id="UP000240493">
    <property type="component" value="Unassembled WGS sequence"/>
</dbReference>
<reference evidence="2 3" key="1">
    <citation type="submission" date="2016-07" db="EMBL/GenBank/DDBJ databases">
        <title>Multiple horizontal gene transfer events from other fungi enriched the ability of initially mycotrophic Trichoderma (Ascomycota) to feed on dead plant biomass.</title>
        <authorList>
            <consortium name="DOE Joint Genome Institute"/>
            <person name="Aerts A."/>
            <person name="Atanasova L."/>
            <person name="Chenthamara K."/>
            <person name="Zhang J."/>
            <person name="Grujic M."/>
            <person name="Henrissat B."/>
            <person name="Kuo A."/>
            <person name="Salamov A."/>
            <person name="Lipzen A."/>
            <person name="Labutti K."/>
            <person name="Barry K."/>
            <person name="Miao Y."/>
            <person name="Rahimi M.J."/>
            <person name="Shen Q."/>
            <person name="Grigoriev I.V."/>
            <person name="Kubicek C.P."/>
            <person name="Druzhinina I.S."/>
        </authorList>
    </citation>
    <scope>NUCLEOTIDE SEQUENCE [LARGE SCALE GENOMIC DNA]</scope>
    <source>
        <strain evidence="2 3">CBS 433.97</strain>
    </source>
</reference>
<dbReference type="AlphaFoldDB" id="A0A2T3ZNJ7"/>
<dbReference type="EMBL" id="KZ679256">
    <property type="protein sequence ID" value="PTB46380.1"/>
    <property type="molecule type" value="Genomic_DNA"/>
</dbReference>
<name>A0A2T3ZNJ7_TRIA4</name>
<feature type="region of interest" description="Disordered" evidence="1">
    <location>
        <begin position="113"/>
        <end position="146"/>
    </location>
</feature>